<evidence type="ECO:0000313" key="1">
    <source>
        <dbReference type="EMBL" id="MRX74374.1"/>
    </source>
</evidence>
<organism evidence="1 2">
    <name type="scientific">Metabacillus lacus</name>
    <dbReference type="NCBI Taxonomy" id="1983721"/>
    <lineage>
        <taxon>Bacteria</taxon>
        <taxon>Bacillati</taxon>
        <taxon>Bacillota</taxon>
        <taxon>Bacilli</taxon>
        <taxon>Bacillales</taxon>
        <taxon>Bacillaceae</taxon>
        <taxon>Metabacillus</taxon>
    </lineage>
</organism>
<dbReference type="Proteomes" id="UP000448867">
    <property type="component" value="Unassembled WGS sequence"/>
</dbReference>
<sequence length="96" mass="11424">MSKDEKRDRLLIQLRKVLALLKEQYVTQPTPMLEMIISRYQHANDILENSNIEDLKKDMFRISGSVRAYLESYSDYMNPMLGEMDKAENMLKEFFI</sequence>
<protein>
    <submittedName>
        <fullName evidence="1">Uncharacterized protein</fullName>
    </submittedName>
</protein>
<name>A0A7X2M1G9_9BACI</name>
<proteinExistence type="predicted"/>
<dbReference type="AlphaFoldDB" id="A0A7X2M1G9"/>
<evidence type="ECO:0000313" key="2">
    <source>
        <dbReference type="Proteomes" id="UP000448867"/>
    </source>
</evidence>
<keyword evidence="2" id="KW-1185">Reference proteome</keyword>
<dbReference type="EMBL" id="WKKI01000083">
    <property type="protein sequence ID" value="MRX74374.1"/>
    <property type="molecule type" value="Genomic_DNA"/>
</dbReference>
<dbReference type="RefSeq" id="WP_154309822.1">
    <property type="nucleotide sequence ID" value="NZ_WKKI01000083.1"/>
</dbReference>
<dbReference type="OrthoDB" id="2453885at2"/>
<comment type="caution">
    <text evidence="1">The sequence shown here is derived from an EMBL/GenBank/DDBJ whole genome shotgun (WGS) entry which is preliminary data.</text>
</comment>
<gene>
    <name evidence="1" type="ORF">GJU40_19835</name>
</gene>
<accession>A0A7X2M1G9</accession>
<reference evidence="1 2" key="1">
    <citation type="submission" date="2019-11" db="EMBL/GenBank/DDBJ databases">
        <title>Bacillus lacus genome.</title>
        <authorList>
            <person name="Allen C.J."/>
            <person name="Newman J.D."/>
        </authorList>
    </citation>
    <scope>NUCLEOTIDE SEQUENCE [LARGE SCALE GENOMIC DNA]</scope>
    <source>
        <strain evidence="1 2">KCTC 33946</strain>
    </source>
</reference>